<evidence type="ECO:0000256" key="2">
    <source>
        <dbReference type="SAM" id="MobiDB-lite"/>
    </source>
</evidence>
<dbReference type="RefSeq" id="WP_210662670.1">
    <property type="nucleotide sequence ID" value="NZ_JAGKQQ010000002.1"/>
</dbReference>
<feature type="compositionally biased region" description="Basic and acidic residues" evidence="2">
    <location>
        <begin position="262"/>
        <end position="273"/>
    </location>
</feature>
<accession>A0ABS5C519</accession>
<proteinExistence type="predicted"/>
<reference evidence="3 4" key="1">
    <citation type="submission" date="2021-04" db="EMBL/GenBank/DDBJ databases">
        <authorList>
            <person name="Ivanova A."/>
        </authorList>
    </citation>
    <scope>NUCLEOTIDE SEQUENCE [LARGE SCALE GENOMIC DNA]</scope>
    <source>
        <strain evidence="3 4">G18</strain>
    </source>
</reference>
<dbReference type="Proteomes" id="UP000676565">
    <property type="component" value="Unassembled WGS sequence"/>
</dbReference>
<comment type="caution">
    <text evidence="3">The sequence shown here is derived from an EMBL/GenBank/DDBJ whole genome shotgun (WGS) entry which is preliminary data.</text>
</comment>
<dbReference type="EMBL" id="JAGKQQ010000002">
    <property type="protein sequence ID" value="MBP3960530.1"/>
    <property type="molecule type" value="Genomic_DNA"/>
</dbReference>
<feature type="region of interest" description="Disordered" evidence="2">
    <location>
        <begin position="233"/>
        <end position="279"/>
    </location>
</feature>
<evidence type="ECO:0000313" key="4">
    <source>
        <dbReference type="Proteomes" id="UP000676565"/>
    </source>
</evidence>
<gene>
    <name evidence="3" type="ORF">J8F10_35345</name>
</gene>
<feature type="coiled-coil region" evidence="1">
    <location>
        <begin position="63"/>
        <end position="90"/>
    </location>
</feature>
<organism evidence="3 4">
    <name type="scientific">Gemmata palustris</name>
    <dbReference type="NCBI Taxonomy" id="2822762"/>
    <lineage>
        <taxon>Bacteria</taxon>
        <taxon>Pseudomonadati</taxon>
        <taxon>Planctomycetota</taxon>
        <taxon>Planctomycetia</taxon>
        <taxon>Gemmatales</taxon>
        <taxon>Gemmataceae</taxon>
        <taxon>Gemmata</taxon>
    </lineage>
</organism>
<evidence type="ECO:0000256" key="1">
    <source>
        <dbReference type="SAM" id="Coils"/>
    </source>
</evidence>
<protein>
    <recommendedName>
        <fullName evidence="5">Chromosome partition protein Smc</fullName>
    </recommendedName>
</protein>
<sequence length="279" mass="30682">MLKKMVILAVVGFVAVVALKGTKAVSFLKSEWQSATKQAEDSIPPEKEIGRLKNEVGLLDKDVKTLVNHLAKERVEVNDLKEKVDAMAAKQSKDKELLSARAATITKAEKDPTYAISFGNRPLSVSAAKAELEEGVKRFSTNQKSLDAHESLLTNRIKVRDTLEKQLETMKNQKSELANQVDAMEAELAVLKLQQMESKYQTDDTRLAKIKEDMQKLKTRVAVEREKLKLLPSALDDAPASTSNGGGKSVDDIMAPLNAPAKKPETSKTDTDSKLPLVD</sequence>
<name>A0ABS5C519_9BACT</name>
<evidence type="ECO:0000313" key="3">
    <source>
        <dbReference type="EMBL" id="MBP3960530.1"/>
    </source>
</evidence>
<evidence type="ECO:0008006" key="5">
    <source>
        <dbReference type="Google" id="ProtNLM"/>
    </source>
</evidence>
<feature type="coiled-coil region" evidence="1">
    <location>
        <begin position="160"/>
        <end position="227"/>
    </location>
</feature>
<keyword evidence="1" id="KW-0175">Coiled coil</keyword>
<keyword evidence="4" id="KW-1185">Reference proteome</keyword>